<proteinExistence type="predicted"/>
<name>A0ABY9X724_9BACT</name>
<dbReference type="EMBL" id="CP043494">
    <property type="protein sequence ID" value="WNG51202.1"/>
    <property type="molecule type" value="Genomic_DNA"/>
</dbReference>
<dbReference type="InterPro" id="IPR002938">
    <property type="entry name" value="FAD-bd"/>
</dbReference>
<dbReference type="RefSeq" id="WP_395811192.1">
    <property type="nucleotide sequence ID" value="NZ_CP043494.1"/>
</dbReference>
<keyword evidence="2" id="KW-0503">Monooxygenase</keyword>
<dbReference type="Proteomes" id="UP001611383">
    <property type="component" value="Chromosome"/>
</dbReference>
<accession>A0ABY9X724</accession>
<gene>
    <name evidence="4" type="ORF">F0U60_49030</name>
</gene>
<dbReference type="SUPFAM" id="SSF54373">
    <property type="entry name" value="FAD-linked reductases, C-terminal domain"/>
    <property type="match status" value="1"/>
</dbReference>
<evidence type="ECO:0000256" key="2">
    <source>
        <dbReference type="ARBA" id="ARBA00023033"/>
    </source>
</evidence>
<dbReference type="InterPro" id="IPR050493">
    <property type="entry name" value="FAD-dep_Monooxygenase_BioMet"/>
</dbReference>
<dbReference type="Pfam" id="PF01494">
    <property type="entry name" value="FAD_binding_3"/>
    <property type="match status" value="1"/>
</dbReference>
<dbReference type="SUPFAM" id="SSF51905">
    <property type="entry name" value="FAD/NAD(P)-binding domain"/>
    <property type="match status" value="1"/>
</dbReference>
<evidence type="ECO:0000313" key="5">
    <source>
        <dbReference type="Proteomes" id="UP001611383"/>
    </source>
</evidence>
<evidence type="ECO:0000256" key="1">
    <source>
        <dbReference type="ARBA" id="ARBA00023002"/>
    </source>
</evidence>
<reference evidence="4 5" key="1">
    <citation type="submission" date="2019-08" db="EMBL/GenBank/DDBJ databases">
        <title>Archangium and Cystobacter genomes.</title>
        <authorList>
            <person name="Chen I.-C.K."/>
            <person name="Wielgoss S."/>
        </authorList>
    </citation>
    <scope>NUCLEOTIDE SEQUENCE [LARGE SCALE GENOMIC DNA]</scope>
    <source>
        <strain evidence="4 5">Cbm 6</strain>
    </source>
</reference>
<organism evidence="4 5">
    <name type="scientific">Archangium minus</name>
    <dbReference type="NCBI Taxonomy" id="83450"/>
    <lineage>
        <taxon>Bacteria</taxon>
        <taxon>Pseudomonadati</taxon>
        <taxon>Myxococcota</taxon>
        <taxon>Myxococcia</taxon>
        <taxon>Myxococcales</taxon>
        <taxon>Cystobacterineae</taxon>
        <taxon>Archangiaceae</taxon>
        <taxon>Archangium</taxon>
    </lineage>
</organism>
<dbReference type="PANTHER" id="PTHR13789">
    <property type="entry name" value="MONOOXYGENASE"/>
    <property type="match status" value="1"/>
</dbReference>
<sequence length="428" mass="47196">MEILIIGAGPAGLTAALSLHQAGFRPRVYEAVSRPAPLGVGINLLPHAVRELAELGLLDDLRRLGVETNELVYLSKHGKPIWREARGLAAGYKWPQISIHRGELQMLLLRKTVERLGEENVLLGHTLADLETSDQGVTAHFVQRATGESLGARKADVLIGADGIHSAVRRKFYPNEGPPNFSGATLWRATVEAPPFLGGRAMVWAGHSRQKLVAYPIRHDPATGKTLINWICELRGDSTRTPPKEDWNKPGNKADFLPAFASWRFPEIDTPALVEATEQVFEFPMVDRDPLPRWTFGRATLMGDAAHPMFPIGSNGATQGLLDARVFSYHLATAGSIDEALARYESERRTATTRIVMTNRANGPDQVMELVEQRAPHPDDDLDARVPFEERKAIADEYKRITGFDPKVLNERMSYTVLPGSNAGGDRS</sequence>
<feature type="domain" description="FAD-binding" evidence="3">
    <location>
        <begin position="2"/>
        <end position="357"/>
    </location>
</feature>
<dbReference type="NCBIfam" id="NF005720">
    <property type="entry name" value="PRK07538.1"/>
    <property type="match status" value="1"/>
</dbReference>
<evidence type="ECO:0000259" key="3">
    <source>
        <dbReference type="Pfam" id="PF01494"/>
    </source>
</evidence>
<dbReference type="PRINTS" id="PR00420">
    <property type="entry name" value="RNGMNOXGNASE"/>
</dbReference>
<dbReference type="InterPro" id="IPR036188">
    <property type="entry name" value="FAD/NAD-bd_sf"/>
</dbReference>
<dbReference type="PANTHER" id="PTHR13789:SF268">
    <property type="entry name" value="5-METHYLPHENAZINE-1-CARBOXYLATE 1-MONOOXYGENASE"/>
    <property type="match status" value="1"/>
</dbReference>
<keyword evidence="1" id="KW-0560">Oxidoreductase</keyword>
<dbReference type="Gene3D" id="3.50.50.60">
    <property type="entry name" value="FAD/NAD(P)-binding domain"/>
    <property type="match status" value="1"/>
</dbReference>
<evidence type="ECO:0000313" key="4">
    <source>
        <dbReference type="EMBL" id="WNG51202.1"/>
    </source>
</evidence>
<dbReference type="Gene3D" id="3.30.9.30">
    <property type="match status" value="1"/>
</dbReference>
<protein>
    <submittedName>
        <fullName evidence="4">Flavin-dependent oxidoreductase</fullName>
    </submittedName>
</protein>
<keyword evidence="5" id="KW-1185">Reference proteome</keyword>